<accession>A0ABP1ND23</accession>
<evidence type="ECO:0000313" key="9">
    <source>
        <dbReference type="EMBL" id="CAL7938151.1"/>
    </source>
</evidence>
<comment type="caution">
    <text evidence="9">The sequence shown here is derived from an EMBL/GenBank/DDBJ whole genome shotgun (WGS) entry which is preliminary data.</text>
</comment>
<protein>
    <recommendedName>
        <fullName evidence="7">Small ribosomal subunit protein mS26</fullName>
    </recommendedName>
    <alternativeName>
        <fullName evidence="8">28S ribosomal protein S26, mitochondrial</fullName>
    </alternativeName>
</protein>
<dbReference type="EMBL" id="CAXAJV020001288">
    <property type="protein sequence ID" value="CAL7938151.1"/>
    <property type="molecule type" value="Genomic_DNA"/>
</dbReference>
<evidence type="ECO:0000256" key="3">
    <source>
        <dbReference type="ARBA" id="ARBA00022946"/>
    </source>
</evidence>
<evidence type="ECO:0000256" key="7">
    <source>
        <dbReference type="ARBA" id="ARBA00035138"/>
    </source>
</evidence>
<reference evidence="9 10" key="1">
    <citation type="submission" date="2024-08" db="EMBL/GenBank/DDBJ databases">
        <authorList>
            <person name="Will J Nash"/>
            <person name="Angela Man"/>
            <person name="Seanna McTaggart"/>
            <person name="Kendall Baker"/>
            <person name="Tom Barker"/>
            <person name="Leah Catchpole"/>
            <person name="Alex Durrant"/>
            <person name="Karim Gharbi"/>
            <person name="Naomi Irish"/>
            <person name="Gemy Kaithakottil"/>
            <person name="Debby Ku"/>
            <person name="Aaliyah Providence"/>
            <person name="Felix Shaw"/>
            <person name="David Swarbreck"/>
            <person name="Chris Watkins"/>
            <person name="Ann M. McCartney"/>
            <person name="Giulio Formenti"/>
            <person name="Alice Mouton"/>
            <person name="Noel Vella"/>
            <person name="Bjorn M von Reumont"/>
            <person name="Adriana Vella"/>
            <person name="Wilfried Haerty"/>
        </authorList>
    </citation>
    <scope>NUCLEOTIDE SEQUENCE [LARGE SCALE GENOMIC DNA]</scope>
</reference>
<comment type="subcellular location">
    <subcellularLocation>
        <location evidence="1">Mitochondrion</location>
    </subcellularLocation>
</comment>
<evidence type="ECO:0000256" key="5">
    <source>
        <dbReference type="ARBA" id="ARBA00023128"/>
    </source>
</evidence>
<dbReference type="PANTHER" id="PTHR21035:SF2">
    <property type="entry name" value="SMALL RIBOSOMAL SUBUNIT PROTEIN MS26"/>
    <property type="match status" value="1"/>
</dbReference>
<keyword evidence="6" id="KW-0687">Ribonucleoprotein</keyword>
<proteinExistence type="inferred from homology"/>
<keyword evidence="10" id="KW-1185">Reference proteome</keyword>
<dbReference type="PANTHER" id="PTHR21035">
    <property type="entry name" value="28S RIBOSOMAL PROTEIN S26, MITOCHONDRIAL"/>
    <property type="match status" value="1"/>
</dbReference>
<sequence>MIRTPIAFSVNALTARNLNAYDHLISYGPHIQCVRWKRKPIWLPTAKTKVFRVPTRPVIPEEDVLELKRLYNNYRTLTKSLMAFFIEKEKERAMTCDEATLKANAEKDFEICNYLNDQWNLRIAALREERLTNERKNRKEVIATKVQEKKERDLKIQERVDSEIKKAKEMAPTFITPENIDTAILQALENIVDHNVAIDIHGNLYKGESEQVASSKASN</sequence>
<comment type="similarity">
    <text evidence="2">Belongs to the mitochondrion-specific ribosomal protein mS26 family.</text>
</comment>
<name>A0ABP1ND23_XYLVO</name>
<keyword evidence="5" id="KW-0496">Mitochondrion</keyword>
<evidence type="ECO:0000256" key="6">
    <source>
        <dbReference type="ARBA" id="ARBA00023274"/>
    </source>
</evidence>
<dbReference type="Proteomes" id="UP001642520">
    <property type="component" value="Unassembled WGS sequence"/>
</dbReference>
<evidence type="ECO:0000256" key="4">
    <source>
        <dbReference type="ARBA" id="ARBA00022980"/>
    </source>
</evidence>
<dbReference type="Pfam" id="PF14943">
    <property type="entry name" value="MRP-S26"/>
    <property type="match status" value="1"/>
</dbReference>
<evidence type="ECO:0000313" key="10">
    <source>
        <dbReference type="Proteomes" id="UP001642520"/>
    </source>
</evidence>
<evidence type="ECO:0000256" key="1">
    <source>
        <dbReference type="ARBA" id="ARBA00004173"/>
    </source>
</evidence>
<organism evidence="9 10">
    <name type="scientific">Xylocopa violacea</name>
    <name type="common">Violet carpenter bee</name>
    <name type="synonym">Apis violacea</name>
    <dbReference type="NCBI Taxonomy" id="135666"/>
    <lineage>
        <taxon>Eukaryota</taxon>
        <taxon>Metazoa</taxon>
        <taxon>Ecdysozoa</taxon>
        <taxon>Arthropoda</taxon>
        <taxon>Hexapoda</taxon>
        <taxon>Insecta</taxon>
        <taxon>Pterygota</taxon>
        <taxon>Neoptera</taxon>
        <taxon>Endopterygota</taxon>
        <taxon>Hymenoptera</taxon>
        <taxon>Apocrita</taxon>
        <taxon>Aculeata</taxon>
        <taxon>Apoidea</taxon>
        <taxon>Anthophila</taxon>
        <taxon>Apidae</taxon>
        <taxon>Xylocopa</taxon>
        <taxon>Xylocopa</taxon>
    </lineage>
</organism>
<evidence type="ECO:0000256" key="8">
    <source>
        <dbReference type="ARBA" id="ARBA00035344"/>
    </source>
</evidence>
<dbReference type="InterPro" id="IPR026140">
    <property type="entry name" value="Ribosomal_mS26"/>
</dbReference>
<keyword evidence="4" id="KW-0689">Ribosomal protein</keyword>
<gene>
    <name evidence="9" type="ORF">XYLVIOL_LOCUS3115</name>
</gene>
<keyword evidence="3" id="KW-0809">Transit peptide</keyword>
<evidence type="ECO:0000256" key="2">
    <source>
        <dbReference type="ARBA" id="ARBA00009672"/>
    </source>
</evidence>